<dbReference type="Pfam" id="PF00069">
    <property type="entry name" value="Pkinase"/>
    <property type="match status" value="1"/>
</dbReference>
<evidence type="ECO:0000256" key="1">
    <source>
        <dbReference type="ARBA" id="ARBA00022527"/>
    </source>
</evidence>
<dbReference type="EMBL" id="JBJKFK010002366">
    <property type="protein sequence ID" value="KAL3311212.1"/>
    <property type="molecule type" value="Genomic_DNA"/>
</dbReference>
<dbReference type="Gene3D" id="1.10.510.10">
    <property type="entry name" value="Transferase(Phosphotransferase) domain 1"/>
    <property type="match status" value="1"/>
</dbReference>
<keyword evidence="4" id="KW-0418">Kinase</keyword>
<dbReference type="InterPro" id="IPR000719">
    <property type="entry name" value="Prot_kinase_dom"/>
</dbReference>
<keyword evidence="5" id="KW-0067">ATP-binding</keyword>
<protein>
    <recommendedName>
        <fullName evidence="6">Protein kinase domain-containing protein</fullName>
    </recommendedName>
</protein>
<dbReference type="PROSITE" id="PS50011">
    <property type="entry name" value="PROTEIN_KINASE_DOM"/>
    <property type="match status" value="1"/>
</dbReference>
<evidence type="ECO:0000256" key="2">
    <source>
        <dbReference type="ARBA" id="ARBA00022679"/>
    </source>
</evidence>
<keyword evidence="2" id="KW-0808">Transferase</keyword>
<keyword evidence="8" id="KW-1185">Reference proteome</keyword>
<dbReference type="SUPFAM" id="SSF56112">
    <property type="entry name" value="Protein kinase-like (PK-like)"/>
    <property type="match status" value="1"/>
</dbReference>
<feature type="domain" description="Protein kinase" evidence="6">
    <location>
        <begin position="22"/>
        <end position="338"/>
    </location>
</feature>
<dbReference type="InterPro" id="IPR008271">
    <property type="entry name" value="Ser/Thr_kinase_AS"/>
</dbReference>
<dbReference type="SMART" id="SM00220">
    <property type="entry name" value="S_TKc"/>
    <property type="match status" value="1"/>
</dbReference>
<dbReference type="PROSITE" id="PS00108">
    <property type="entry name" value="PROTEIN_KINASE_ST"/>
    <property type="match status" value="1"/>
</dbReference>
<gene>
    <name evidence="7" type="ORF">Ciccas_010210</name>
</gene>
<dbReference type="GO" id="GO:0004674">
    <property type="term" value="F:protein serine/threonine kinase activity"/>
    <property type="evidence" value="ECO:0007669"/>
    <property type="project" value="UniProtKB-KW"/>
</dbReference>
<dbReference type="PANTHER" id="PTHR24351">
    <property type="entry name" value="RIBOSOMAL PROTEIN S6 KINASE"/>
    <property type="match status" value="1"/>
</dbReference>
<dbReference type="GO" id="GO:0005524">
    <property type="term" value="F:ATP binding"/>
    <property type="evidence" value="ECO:0007669"/>
    <property type="project" value="UniProtKB-KW"/>
</dbReference>
<accession>A0ABD2PWD6</accession>
<evidence type="ECO:0000256" key="4">
    <source>
        <dbReference type="ARBA" id="ARBA00022777"/>
    </source>
</evidence>
<name>A0ABD2PWD6_9PLAT</name>
<evidence type="ECO:0000313" key="8">
    <source>
        <dbReference type="Proteomes" id="UP001626550"/>
    </source>
</evidence>
<evidence type="ECO:0000256" key="3">
    <source>
        <dbReference type="ARBA" id="ARBA00022741"/>
    </source>
</evidence>
<dbReference type="AlphaFoldDB" id="A0ABD2PWD6"/>
<keyword evidence="3" id="KW-0547">Nucleotide-binding</keyword>
<sequence>MPQIFPSIFNASTGNSSNTVNISVIGMNGSGKSGRHLLVLVNVFCIAFVVKYLTKRFITEYAPYLISTGKKSRIFALKMISKLYLRQASQGLDSKAIKEAELHRKFLNTPHKNVIRWHESFHTPLYFCNLFDFSGVSLFDLIESLPSGKIREEKHIYKIARDVLRGLLYVHSKGIVHRDLKSENILISFNQVAKIADFGVSREIPPGDGLMNTFVGSLPYLAPEVILSAKPEIKDYLRVSKKTDGYTKDVDFWSFGILLCEMATGEYPFEKHLSSRYSENEEQLNRAVLREICSPRKTPIPDSIRIKFPSLFLVICLLLKKNIHERLADRDIMQHLFFMQYKNKKIGKLPLKIKRPDLKELSRPDELFENFQCIRCEYREQAEGIFVPTYQPIENAVCANCSLQHINT</sequence>
<organism evidence="7 8">
    <name type="scientific">Cichlidogyrus casuarinus</name>
    <dbReference type="NCBI Taxonomy" id="1844966"/>
    <lineage>
        <taxon>Eukaryota</taxon>
        <taxon>Metazoa</taxon>
        <taxon>Spiralia</taxon>
        <taxon>Lophotrochozoa</taxon>
        <taxon>Platyhelminthes</taxon>
        <taxon>Monogenea</taxon>
        <taxon>Monopisthocotylea</taxon>
        <taxon>Dactylogyridea</taxon>
        <taxon>Ancyrocephalidae</taxon>
        <taxon>Cichlidogyrus</taxon>
    </lineage>
</organism>
<evidence type="ECO:0000313" key="7">
    <source>
        <dbReference type="EMBL" id="KAL3311212.1"/>
    </source>
</evidence>
<dbReference type="Proteomes" id="UP001626550">
    <property type="component" value="Unassembled WGS sequence"/>
</dbReference>
<proteinExistence type="predicted"/>
<evidence type="ECO:0000256" key="5">
    <source>
        <dbReference type="ARBA" id="ARBA00022840"/>
    </source>
</evidence>
<dbReference type="InterPro" id="IPR011009">
    <property type="entry name" value="Kinase-like_dom_sf"/>
</dbReference>
<keyword evidence="1" id="KW-0723">Serine/threonine-protein kinase</keyword>
<evidence type="ECO:0000259" key="6">
    <source>
        <dbReference type="PROSITE" id="PS50011"/>
    </source>
</evidence>
<comment type="caution">
    <text evidence="7">The sequence shown here is derived from an EMBL/GenBank/DDBJ whole genome shotgun (WGS) entry which is preliminary data.</text>
</comment>
<reference evidence="7 8" key="1">
    <citation type="submission" date="2024-11" db="EMBL/GenBank/DDBJ databases">
        <title>Adaptive evolution of stress response genes in parasites aligns with host niche diversity.</title>
        <authorList>
            <person name="Hahn C."/>
            <person name="Resl P."/>
        </authorList>
    </citation>
    <scope>NUCLEOTIDE SEQUENCE [LARGE SCALE GENOMIC DNA]</scope>
    <source>
        <strain evidence="7">EGGRZ-B1_66</strain>
        <tissue evidence="7">Body</tissue>
    </source>
</reference>